<dbReference type="KEGG" id="bha:BH1043"/>
<proteinExistence type="predicted"/>
<dbReference type="PIR" id="C83780">
    <property type="entry name" value="C83780"/>
</dbReference>
<dbReference type="EMBL" id="BA000004">
    <property type="protein sequence ID" value="BAB04762.1"/>
    <property type="molecule type" value="Genomic_DNA"/>
</dbReference>
<dbReference type="STRING" id="272558.gene:10726937"/>
<accession>Q9KE15</accession>
<gene>
    <name evidence="1" type="ordered locus">BH1043</name>
</gene>
<protein>
    <submittedName>
        <fullName evidence="1">BH1043 protein</fullName>
    </submittedName>
</protein>
<evidence type="ECO:0000313" key="1">
    <source>
        <dbReference type="EMBL" id="BAB04762.1"/>
    </source>
</evidence>
<evidence type="ECO:0000313" key="2">
    <source>
        <dbReference type="Proteomes" id="UP000001258"/>
    </source>
</evidence>
<keyword evidence="2" id="KW-1185">Reference proteome</keyword>
<organism evidence="1 2">
    <name type="scientific">Halalkalibacterium halodurans (strain ATCC BAA-125 / DSM 18197 / FERM 7344 / JCM 9153 / C-125)</name>
    <name type="common">Bacillus halodurans</name>
    <dbReference type="NCBI Taxonomy" id="272558"/>
    <lineage>
        <taxon>Bacteria</taxon>
        <taxon>Bacillati</taxon>
        <taxon>Bacillota</taxon>
        <taxon>Bacilli</taxon>
        <taxon>Bacillales</taxon>
        <taxon>Bacillaceae</taxon>
        <taxon>Halalkalibacterium (ex Joshi et al. 2022)</taxon>
    </lineage>
</organism>
<dbReference type="Proteomes" id="UP000001258">
    <property type="component" value="Chromosome"/>
</dbReference>
<sequence>MSVRKPYESEYPLLSELALKSKAYWGYDPSFIPFNWR</sequence>
<dbReference type="AlphaFoldDB" id="Q9KE15"/>
<name>Q9KE15_HALH5</name>
<dbReference type="HOGENOM" id="CLU_3340057_0_0_9"/>
<reference evidence="1 2" key="1">
    <citation type="journal article" date="2000" name="Nucleic Acids Res.">
        <title>Complete genome sequence of the alkaliphilic bacterium Bacillus halodurans and genomic sequence comparison with Bacillus subtilis.</title>
        <authorList>
            <person name="Takami H."/>
            <person name="Nakasone K."/>
            <person name="Takaki Y."/>
            <person name="Maeno G."/>
            <person name="Sasaki R."/>
            <person name="Masui N."/>
            <person name="Fuji F."/>
            <person name="Hirama C."/>
            <person name="Nakamura Y."/>
            <person name="Ogasawara N."/>
            <person name="Kuhara S."/>
            <person name="Horikoshi K."/>
        </authorList>
    </citation>
    <scope>NUCLEOTIDE SEQUENCE [LARGE SCALE GENOMIC DNA]</scope>
    <source>
        <strain evidence="2">ATCC BAA-125 / DSM 18197 / FERM 7344 / JCM 9153 / C-125</strain>
    </source>
</reference>